<evidence type="ECO:0000256" key="1">
    <source>
        <dbReference type="SAM" id="MobiDB-lite"/>
    </source>
</evidence>
<accession>A0A0X3VPU7</accession>
<name>A0A0X3VPU7_9ACTN</name>
<sequence>MVSIRDLPGGWGGGSEWIEQGEGGAKCPGGLREWIQRKWVLPKGTEDLRRHGWSLRALGWWSA</sequence>
<dbReference type="EMBL" id="LLZG01000002">
    <property type="protein sequence ID" value="KUL46803.1"/>
    <property type="molecule type" value="Genomic_DNA"/>
</dbReference>
<feature type="region of interest" description="Disordered" evidence="1">
    <location>
        <begin position="1"/>
        <end position="24"/>
    </location>
</feature>
<gene>
    <name evidence="2" type="ORF">ADL12_01910</name>
</gene>
<reference evidence="3" key="1">
    <citation type="submission" date="2015-10" db="EMBL/GenBank/DDBJ databases">
        <authorList>
            <person name="Ju K.-S."/>
            <person name="Doroghazi J.R."/>
            <person name="Metcalf W.W."/>
        </authorList>
    </citation>
    <scope>NUCLEOTIDE SEQUENCE [LARGE SCALE GENOMIC DNA]</scope>
    <source>
        <strain evidence="3">NRRL 3151</strain>
    </source>
</reference>
<protein>
    <submittedName>
        <fullName evidence="2">Uncharacterized protein</fullName>
    </submittedName>
</protein>
<dbReference type="AlphaFoldDB" id="A0A0X3VPU7"/>
<organism evidence="2 3">
    <name type="scientific">Streptomyces regalis</name>
    <dbReference type="NCBI Taxonomy" id="68262"/>
    <lineage>
        <taxon>Bacteria</taxon>
        <taxon>Bacillati</taxon>
        <taxon>Actinomycetota</taxon>
        <taxon>Actinomycetes</taxon>
        <taxon>Kitasatosporales</taxon>
        <taxon>Streptomycetaceae</taxon>
        <taxon>Streptomyces</taxon>
    </lineage>
</organism>
<proteinExistence type="predicted"/>
<evidence type="ECO:0000313" key="2">
    <source>
        <dbReference type="EMBL" id="KUL46803.1"/>
    </source>
</evidence>
<evidence type="ECO:0000313" key="3">
    <source>
        <dbReference type="Proteomes" id="UP000053923"/>
    </source>
</evidence>
<keyword evidence="3" id="KW-1185">Reference proteome</keyword>
<feature type="compositionally biased region" description="Gly residues" evidence="1">
    <location>
        <begin position="9"/>
        <end position="24"/>
    </location>
</feature>
<comment type="caution">
    <text evidence="2">The sequence shown here is derived from an EMBL/GenBank/DDBJ whole genome shotgun (WGS) entry which is preliminary data.</text>
</comment>
<dbReference type="Proteomes" id="UP000053923">
    <property type="component" value="Unassembled WGS sequence"/>
</dbReference>